<feature type="coiled-coil region" evidence="3">
    <location>
        <begin position="46"/>
        <end position="125"/>
    </location>
</feature>
<keyword evidence="6" id="KW-1185">Reference proteome</keyword>
<dbReference type="SUPFAM" id="SSF111384">
    <property type="entry name" value="OmpH-like"/>
    <property type="match status" value="1"/>
</dbReference>
<dbReference type="GO" id="GO:0050821">
    <property type="term" value="P:protein stabilization"/>
    <property type="evidence" value="ECO:0007669"/>
    <property type="project" value="TreeGrafter"/>
</dbReference>
<evidence type="ECO:0000256" key="1">
    <source>
        <dbReference type="ARBA" id="ARBA00009091"/>
    </source>
</evidence>
<organism evidence="5 6">
    <name type="scientific">Limisphaera ngatamarikiensis</name>
    <dbReference type="NCBI Taxonomy" id="1324935"/>
    <lineage>
        <taxon>Bacteria</taxon>
        <taxon>Pseudomonadati</taxon>
        <taxon>Verrucomicrobiota</taxon>
        <taxon>Verrucomicrobiia</taxon>
        <taxon>Limisphaerales</taxon>
        <taxon>Limisphaeraceae</taxon>
        <taxon>Limisphaera</taxon>
    </lineage>
</organism>
<keyword evidence="3" id="KW-0175">Coiled coil</keyword>
<name>A0A6M1RR95_9BACT</name>
<dbReference type="Pfam" id="PF03938">
    <property type="entry name" value="OmpH"/>
    <property type="match status" value="1"/>
</dbReference>
<reference evidence="5 6" key="1">
    <citation type="submission" date="2020-02" db="EMBL/GenBank/DDBJ databases">
        <title>Draft genome sequence of Limisphaera ngatamarikiensis NGM72.4T, a thermophilic Verrucomicrobia grouped in subdivision 3.</title>
        <authorList>
            <person name="Carere C.R."/>
            <person name="Steen J."/>
            <person name="Hugenholtz P."/>
            <person name="Stott M.B."/>
        </authorList>
    </citation>
    <scope>NUCLEOTIDE SEQUENCE [LARGE SCALE GENOMIC DNA]</scope>
    <source>
        <strain evidence="5 6">NGM72.4</strain>
    </source>
</reference>
<feature type="chain" id="PRO_5027118631" evidence="4">
    <location>
        <begin position="24"/>
        <end position="203"/>
    </location>
</feature>
<dbReference type="PANTHER" id="PTHR35089">
    <property type="entry name" value="CHAPERONE PROTEIN SKP"/>
    <property type="match status" value="1"/>
</dbReference>
<dbReference type="RefSeq" id="WP_165104983.1">
    <property type="nucleotide sequence ID" value="NZ_JAAKYA010000004.1"/>
</dbReference>
<evidence type="ECO:0000313" key="6">
    <source>
        <dbReference type="Proteomes" id="UP000477311"/>
    </source>
</evidence>
<accession>A0A6M1RR95</accession>
<sequence length="203" mass="22644">MTKRLASLFALVVSMGLAASALGQGRIATVDLNHLFDNYWKTREAEAALKKRASDLEQDHRSMLEELRKHSEEYQRLLASATDQAVSEEERERRKQSAEAKLKQMRDLQESIAQFERQARATIDEQRNRMRNNLLGEIRTAVQSRARAAGYSLVLDVSARSAQNTPIVLYSSGDNDITQAVLDQLNLNAPASATGTSSRTKAP</sequence>
<evidence type="ECO:0000256" key="3">
    <source>
        <dbReference type="SAM" id="Coils"/>
    </source>
</evidence>
<gene>
    <name evidence="5" type="ORF">G4L39_00060</name>
</gene>
<keyword evidence="2 4" id="KW-0732">Signal</keyword>
<dbReference type="GO" id="GO:0051082">
    <property type="term" value="F:unfolded protein binding"/>
    <property type="evidence" value="ECO:0007669"/>
    <property type="project" value="InterPro"/>
</dbReference>
<dbReference type="AlphaFoldDB" id="A0A6M1RR95"/>
<dbReference type="PANTHER" id="PTHR35089:SF1">
    <property type="entry name" value="CHAPERONE PROTEIN SKP"/>
    <property type="match status" value="1"/>
</dbReference>
<comment type="caution">
    <text evidence="5">The sequence shown here is derived from an EMBL/GenBank/DDBJ whole genome shotgun (WGS) entry which is preliminary data.</text>
</comment>
<dbReference type="GO" id="GO:0005829">
    <property type="term" value="C:cytosol"/>
    <property type="evidence" value="ECO:0007669"/>
    <property type="project" value="TreeGrafter"/>
</dbReference>
<protein>
    <submittedName>
        <fullName evidence="5">OmpH family outer membrane protein</fullName>
    </submittedName>
</protein>
<comment type="similarity">
    <text evidence="1">Belongs to the Skp family.</text>
</comment>
<dbReference type="InterPro" id="IPR024930">
    <property type="entry name" value="Skp_dom_sf"/>
</dbReference>
<evidence type="ECO:0000256" key="4">
    <source>
        <dbReference type="SAM" id="SignalP"/>
    </source>
</evidence>
<dbReference type="Gene3D" id="3.30.910.20">
    <property type="entry name" value="Skp domain"/>
    <property type="match status" value="1"/>
</dbReference>
<evidence type="ECO:0000256" key="2">
    <source>
        <dbReference type="ARBA" id="ARBA00022729"/>
    </source>
</evidence>
<dbReference type="SMART" id="SM00935">
    <property type="entry name" value="OmpH"/>
    <property type="match status" value="1"/>
</dbReference>
<evidence type="ECO:0000313" key="5">
    <source>
        <dbReference type="EMBL" id="NGO37801.1"/>
    </source>
</evidence>
<feature type="signal peptide" evidence="4">
    <location>
        <begin position="1"/>
        <end position="23"/>
    </location>
</feature>
<dbReference type="EMBL" id="JAAKYA010000004">
    <property type="protein sequence ID" value="NGO37801.1"/>
    <property type="molecule type" value="Genomic_DNA"/>
</dbReference>
<dbReference type="Proteomes" id="UP000477311">
    <property type="component" value="Unassembled WGS sequence"/>
</dbReference>
<dbReference type="InterPro" id="IPR005632">
    <property type="entry name" value="Chaperone_Skp"/>
</dbReference>
<proteinExistence type="inferred from homology"/>